<sequence>MKVGILSFAHMHAQSYAVQLQRHPEAELAALWDDDPIRGEAMAAKYGATFFRDLSAFLQAPLEAVVVCSENARHKEHVIACARAGKHVLCEKPIATDVQDALEMIRVCAKEQVMLQVAYPVRFAPVMQHVKELVQSGALGTILAINSTNHGQMPGGWFVEKEQSGGGAATDHIVHLMDLVRWMLGDEVKSVYAELDTRFYELAVEDCGMVSLVLESGVVVGIDPSWSRPKTFPTWGDVTMRIIGTKGTIEVDGFRQHVLHYDDTAGKLQQLPWAADMDERLIADFVQSVQEKRAPSITGEDGLRTLEVVKAAYESNKRKQTVVLDRVPLA</sequence>
<feature type="domain" description="GFO/IDH/MocA-like oxidoreductase" evidence="2">
    <location>
        <begin position="127"/>
        <end position="250"/>
    </location>
</feature>
<dbReference type="GO" id="GO:0000166">
    <property type="term" value="F:nucleotide binding"/>
    <property type="evidence" value="ECO:0007669"/>
    <property type="project" value="InterPro"/>
</dbReference>
<dbReference type="RefSeq" id="WP_122952947.1">
    <property type="nucleotide sequence ID" value="NZ_BJOD01000016.1"/>
</dbReference>
<dbReference type="InterPro" id="IPR036291">
    <property type="entry name" value="NAD(P)-bd_dom_sf"/>
</dbReference>
<dbReference type="GeneID" id="82813461"/>
<organism evidence="4 5">
    <name type="scientific">Brevibacillus agri</name>
    <dbReference type="NCBI Taxonomy" id="51101"/>
    <lineage>
        <taxon>Bacteria</taxon>
        <taxon>Bacillati</taxon>
        <taxon>Bacillota</taxon>
        <taxon>Bacilli</taxon>
        <taxon>Bacillales</taxon>
        <taxon>Paenibacillaceae</taxon>
        <taxon>Brevibacillus</taxon>
    </lineage>
</organism>
<reference evidence="4 5" key="1">
    <citation type="submission" date="2018-10" db="EMBL/GenBank/DDBJ databases">
        <title>Phylogenomics of Brevibacillus.</title>
        <authorList>
            <person name="Dunlap C."/>
        </authorList>
    </citation>
    <scope>NUCLEOTIDE SEQUENCE [LARGE SCALE GENOMIC DNA]</scope>
    <source>
        <strain evidence="4 5">NRRL NRS 1219</strain>
    </source>
</reference>
<evidence type="ECO:0000259" key="1">
    <source>
        <dbReference type="Pfam" id="PF01408"/>
    </source>
</evidence>
<gene>
    <name evidence="3" type="ORF">BAG01nite_19180</name>
    <name evidence="4" type="ORF">EB820_12760</name>
</gene>
<protein>
    <submittedName>
        <fullName evidence="3">Dehydrogenase</fullName>
    </submittedName>
    <submittedName>
        <fullName evidence="4">Gfo/Idh/MocA family oxidoreductase</fullName>
    </submittedName>
</protein>
<dbReference type="PANTHER" id="PTHR43377">
    <property type="entry name" value="BILIVERDIN REDUCTASE A"/>
    <property type="match status" value="1"/>
</dbReference>
<dbReference type="InterPro" id="IPR051450">
    <property type="entry name" value="Gfo/Idh/MocA_Oxidoreductases"/>
</dbReference>
<evidence type="ECO:0000313" key="6">
    <source>
        <dbReference type="Proteomes" id="UP000317180"/>
    </source>
</evidence>
<evidence type="ECO:0000313" key="4">
    <source>
        <dbReference type="EMBL" id="RNB54949.1"/>
    </source>
</evidence>
<dbReference type="PANTHER" id="PTHR43377:SF1">
    <property type="entry name" value="BILIVERDIN REDUCTASE A"/>
    <property type="match status" value="1"/>
</dbReference>
<dbReference type="AlphaFoldDB" id="A0A3M8AUX8"/>
<dbReference type="Pfam" id="PF22725">
    <property type="entry name" value="GFO_IDH_MocA_C3"/>
    <property type="match status" value="1"/>
</dbReference>
<dbReference type="EMBL" id="BJOD01000016">
    <property type="protein sequence ID" value="GED25816.1"/>
    <property type="molecule type" value="Genomic_DNA"/>
</dbReference>
<accession>A0A3M8AUX8</accession>
<dbReference type="SUPFAM" id="SSF51735">
    <property type="entry name" value="NAD(P)-binding Rossmann-fold domains"/>
    <property type="match status" value="1"/>
</dbReference>
<dbReference type="InterPro" id="IPR000683">
    <property type="entry name" value="Gfo/Idh/MocA-like_OxRdtase_N"/>
</dbReference>
<comment type="caution">
    <text evidence="4">The sequence shown here is derived from an EMBL/GenBank/DDBJ whole genome shotgun (WGS) entry which is preliminary data.</text>
</comment>
<dbReference type="Gene3D" id="3.30.360.10">
    <property type="entry name" value="Dihydrodipicolinate Reductase, domain 2"/>
    <property type="match status" value="1"/>
</dbReference>
<reference evidence="3 6" key="2">
    <citation type="submission" date="2019-06" db="EMBL/GenBank/DDBJ databases">
        <title>Whole genome shotgun sequence of Brevibacillus agri NBRC 15538.</title>
        <authorList>
            <person name="Hosoyama A."/>
            <person name="Uohara A."/>
            <person name="Ohji S."/>
            <person name="Ichikawa N."/>
        </authorList>
    </citation>
    <scope>NUCLEOTIDE SEQUENCE [LARGE SCALE GENOMIC DNA]</scope>
    <source>
        <strain evidence="3 6">NBRC 15538</strain>
    </source>
</reference>
<keyword evidence="6" id="KW-1185">Reference proteome</keyword>
<dbReference type="Proteomes" id="UP000276178">
    <property type="component" value="Unassembled WGS sequence"/>
</dbReference>
<evidence type="ECO:0000313" key="5">
    <source>
        <dbReference type="Proteomes" id="UP000276178"/>
    </source>
</evidence>
<feature type="domain" description="Gfo/Idh/MocA-like oxidoreductase N-terminal" evidence="1">
    <location>
        <begin position="11"/>
        <end position="119"/>
    </location>
</feature>
<proteinExistence type="predicted"/>
<evidence type="ECO:0000313" key="3">
    <source>
        <dbReference type="EMBL" id="GED25816.1"/>
    </source>
</evidence>
<dbReference type="EMBL" id="RHHN01000037">
    <property type="protein sequence ID" value="RNB54949.1"/>
    <property type="molecule type" value="Genomic_DNA"/>
</dbReference>
<dbReference type="OrthoDB" id="9815825at2"/>
<name>A0A3M8AUX8_9BACL</name>
<dbReference type="Gene3D" id="3.40.50.720">
    <property type="entry name" value="NAD(P)-binding Rossmann-like Domain"/>
    <property type="match status" value="1"/>
</dbReference>
<evidence type="ECO:0000259" key="2">
    <source>
        <dbReference type="Pfam" id="PF22725"/>
    </source>
</evidence>
<dbReference type="Pfam" id="PF01408">
    <property type="entry name" value="GFO_IDH_MocA"/>
    <property type="match status" value="1"/>
</dbReference>
<dbReference type="Proteomes" id="UP000317180">
    <property type="component" value="Unassembled WGS sequence"/>
</dbReference>
<dbReference type="InterPro" id="IPR055170">
    <property type="entry name" value="GFO_IDH_MocA-like_dom"/>
</dbReference>
<dbReference type="SUPFAM" id="SSF55347">
    <property type="entry name" value="Glyceraldehyde-3-phosphate dehydrogenase-like, C-terminal domain"/>
    <property type="match status" value="1"/>
</dbReference>